<dbReference type="InterPro" id="IPR051257">
    <property type="entry name" value="Diverse_CBS-Domain"/>
</dbReference>
<dbReference type="PANTHER" id="PTHR43080:SF26">
    <property type="entry name" value="REGULATORY PROTEIN"/>
    <property type="match status" value="1"/>
</dbReference>
<evidence type="ECO:0000313" key="4">
    <source>
        <dbReference type="EMBL" id="NJA90103.1"/>
    </source>
</evidence>
<dbReference type="Gene3D" id="3.10.580.10">
    <property type="entry name" value="CBS-domain"/>
    <property type="match status" value="1"/>
</dbReference>
<evidence type="ECO:0000256" key="1">
    <source>
        <dbReference type="ARBA" id="ARBA00023122"/>
    </source>
</evidence>
<dbReference type="PANTHER" id="PTHR43080">
    <property type="entry name" value="CBS DOMAIN-CONTAINING PROTEIN CBSX3, MITOCHONDRIAL"/>
    <property type="match status" value="1"/>
</dbReference>
<accession>A0ABX0WK51</accession>
<feature type="domain" description="CBS" evidence="3">
    <location>
        <begin position="96"/>
        <end position="156"/>
    </location>
</feature>
<gene>
    <name evidence="4" type="ORF">HCX48_12860</name>
</gene>
<protein>
    <submittedName>
        <fullName evidence="4">CBS domain-containing protein</fullName>
    </submittedName>
</protein>
<proteinExistence type="predicted"/>
<dbReference type="Proteomes" id="UP000720344">
    <property type="component" value="Unassembled WGS sequence"/>
</dbReference>
<keyword evidence="5" id="KW-1185">Reference proteome</keyword>
<sequence>MFSIYGLSGPEFRGTLEELGQLPAVNEARRVRAVRGKAGSGSKAEDGSTFATYVDATLGSGAAARSGAGNDAVLAYQSMTHADPERGPLYRAWQVMERRVISVAGDDPAERAYQVLLGNAIRQAPVLGGDGLLIGIVSERNLLTALNIEGGRIRDVIGRRVRDLMTSPVVCADPGTDLRRIAQVMLDDDVDGVPVVSDSGVLVGFVSRSDILGAVVATPPLSLWR</sequence>
<name>A0ABX0WK51_9RHOO</name>
<dbReference type="SMART" id="SM00116">
    <property type="entry name" value="CBS"/>
    <property type="match status" value="2"/>
</dbReference>
<dbReference type="SUPFAM" id="SSF54631">
    <property type="entry name" value="CBS-domain pair"/>
    <property type="match status" value="1"/>
</dbReference>
<reference evidence="5" key="1">
    <citation type="submission" date="2020-03" db="EMBL/GenBank/DDBJ databases">
        <title>Whole-genome sequence of the purple nonsulfur bacterium Rhodocyclus tenuis DSM112.</title>
        <authorList>
            <person name="Kyndt J.A."/>
            <person name="Meyer T.E."/>
        </authorList>
    </citation>
    <scope>NUCLEOTIDE SEQUENCE [LARGE SCALE GENOMIC DNA]</scope>
    <source>
        <strain evidence="5">DSM 112</strain>
    </source>
</reference>
<dbReference type="EMBL" id="JAATWB010000012">
    <property type="protein sequence ID" value="NJA90103.1"/>
    <property type="molecule type" value="Genomic_DNA"/>
</dbReference>
<evidence type="ECO:0000256" key="2">
    <source>
        <dbReference type="PROSITE-ProRule" id="PRU00703"/>
    </source>
</evidence>
<evidence type="ECO:0000313" key="5">
    <source>
        <dbReference type="Proteomes" id="UP000720344"/>
    </source>
</evidence>
<evidence type="ECO:0000259" key="3">
    <source>
        <dbReference type="PROSITE" id="PS51371"/>
    </source>
</evidence>
<dbReference type="InterPro" id="IPR046342">
    <property type="entry name" value="CBS_dom_sf"/>
</dbReference>
<keyword evidence="1 2" id="KW-0129">CBS domain</keyword>
<dbReference type="Pfam" id="PF00571">
    <property type="entry name" value="CBS"/>
    <property type="match status" value="2"/>
</dbReference>
<feature type="domain" description="CBS" evidence="3">
    <location>
        <begin position="165"/>
        <end position="223"/>
    </location>
</feature>
<comment type="caution">
    <text evidence="4">The sequence shown here is derived from an EMBL/GenBank/DDBJ whole genome shotgun (WGS) entry which is preliminary data.</text>
</comment>
<dbReference type="RefSeq" id="WP_153591079.1">
    <property type="nucleotide sequence ID" value="NZ_JAATWB010000012.1"/>
</dbReference>
<organism evidence="4 5">
    <name type="scientific">Rhodocyclus gracilis</name>
    <dbReference type="NCBI Taxonomy" id="2929842"/>
    <lineage>
        <taxon>Bacteria</taxon>
        <taxon>Pseudomonadati</taxon>
        <taxon>Pseudomonadota</taxon>
        <taxon>Betaproteobacteria</taxon>
        <taxon>Rhodocyclales</taxon>
        <taxon>Rhodocyclaceae</taxon>
        <taxon>Rhodocyclus</taxon>
    </lineage>
</organism>
<dbReference type="InterPro" id="IPR000644">
    <property type="entry name" value="CBS_dom"/>
</dbReference>
<dbReference type="PROSITE" id="PS51371">
    <property type="entry name" value="CBS"/>
    <property type="match status" value="2"/>
</dbReference>